<dbReference type="AlphaFoldDB" id="A0A4Y7SBU4"/>
<feature type="region of interest" description="Disordered" evidence="2">
    <location>
        <begin position="897"/>
        <end position="939"/>
    </location>
</feature>
<proteinExistence type="predicted"/>
<evidence type="ECO:0000256" key="1">
    <source>
        <dbReference type="SAM" id="Coils"/>
    </source>
</evidence>
<dbReference type="Gene3D" id="3.40.50.150">
    <property type="entry name" value="Vaccinia Virus protein VP39"/>
    <property type="match status" value="1"/>
</dbReference>
<dbReference type="EMBL" id="QPFP01000219">
    <property type="protein sequence ID" value="TEB18872.1"/>
    <property type="molecule type" value="Genomic_DNA"/>
</dbReference>
<accession>A0A4Y7SBU4</accession>
<keyword evidence="1" id="KW-0175">Coiled coil</keyword>
<keyword evidence="4" id="KW-1185">Reference proteome</keyword>
<protein>
    <submittedName>
        <fullName evidence="3">Uncharacterized protein</fullName>
    </submittedName>
</protein>
<dbReference type="STRING" id="71717.A0A4Y7SBU4"/>
<sequence>GERCRRLSTPGGLARLAGRLRKEVLVHLREAASPETKLFLADFVLPLACADDISLESGLEGVQGARREMAPKPLLPNLGKASANGYWMDLTMNVMFNSQERTLREIVALALSAGWKVIKLTQPPGSLFGYIVAVPIFNDPIAPRSRTLSGLGLDKSPRQHRRANAVSNAQWTSAWDDAGNGDGMDDEVVVRRPLSRCGTPTFGSKPEPPSVADALVKFGGGVRRVRGPGAIGRGLDGRRRSISTTSSTPSFSPSPSTSSSSLLASPLKPAASIVIAKQRSQMVLVYLPRPPLLGAFVALPLWRNMRSRTTSLQQSDAPFIPPLPALSSLHCSSVSGAAVCSTKVEKPMEGAAAVPRESCPQPLPMGGPYAEDLPSINSYRPAHPSNMYANNSKLHTSSLSSLERKLRTPCASSVHDILVDAKYAGGCLPTNRDGSERRIGVRESRPTKETACIERGREKSIECSVRIELFNLRDQGATAQVRFSENHANDAIGRSPTPLVSPPKKLLGSSIPVRSGEKRRSGGSGVANFMRGAGQKLGGMLRFERQDGNEAAKEKIEKLERKLDAYLTDSERTRGRGGQANGRGLALSRAMDNHTVMSTFLKSESVDADILLPPTAPPEHPDNNSFNEIRGMHPVPIAHLKLPSWVSPTSVHATSDGIPVAGSHFYELPVVKHVSPYELDNDSMLRFMVVKGSSPGRVPGASSQAYFANLKEKGGITLKEREGPVSRQYGCQTLNDRMSQTVFVTELVEPPRQTKEGLDRTGLYNCLTASLFRNDNQHLPVRTIPHAELLRVLINVVATPRVCNEVGEYEGYFIVKKRYSAQLLTSEFIQHVLSTNSHLDFSAEWCNENREDRRIYPGWRIRRLWFPTCRTQSLPPPIEGRDFLGILRENDRRSGKGLNVLLSRNPPPSNRRLETWSRFEQHPDQGLRSERNADAGGRTLNPQELLDIKHTFKHFMLGDDVCVAFRNVCLRMKRLHVKLDFIKRPKAKQAPIA</sequence>
<dbReference type="Proteomes" id="UP000298030">
    <property type="component" value="Unassembled WGS sequence"/>
</dbReference>
<organism evidence="3 4">
    <name type="scientific">Coprinellus micaceus</name>
    <name type="common">Glistening ink-cap mushroom</name>
    <name type="synonym">Coprinus micaceus</name>
    <dbReference type="NCBI Taxonomy" id="71717"/>
    <lineage>
        <taxon>Eukaryota</taxon>
        <taxon>Fungi</taxon>
        <taxon>Dikarya</taxon>
        <taxon>Basidiomycota</taxon>
        <taxon>Agaricomycotina</taxon>
        <taxon>Agaricomycetes</taxon>
        <taxon>Agaricomycetidae</taxon>
        <taxon>Agaricales</taxon>
        <taxon>Agaricineae</taxon>
        <taxon>Psathyrellaceae</taxon>
        <taxon>Coprinellus</taxon>
    </lineage>
</organism>
<dbReference type="SUPFAM" id="SSF53335">
    <property type="entry name" value="S-adenosyl-L-methionine-dependent methyltransferases"/>
    <property type="match status" value="1"/>
</dbReference>
<name>A0A4Y7SBU4_COPMI</name>
<feature type="compositionally biased region" description="Low complexity" evidence="2">
    <location>
        <begin position="242"/>
        <end position="263"/>
    </location>
</feature>
<evidence type="ECO:0000256" key="2">
    <source>
        <dbReference type="SAM" id="MobiDB-lite"/>
    </source>
</evidence>
<dbReference type="OrthoDB" id="2410195at2759"/>
<comment type="caution">
    <text evidence="3">The sequence shown here is derived from an EMBL/GenBank/DDBJ whole genome shotgun (WGS) entry which is preliminary data.</text>
</comment>
<feature type="coiled-coil region" evidence="1">
    <location>
        <begin position="549"/>
        <end position="576"/>
    </location>
</feature>
<gene>
    <name evidence="3" type="ORF">FA13DRAFT_1719343</name>
</gene>
<feature type="region of interest" description="Disordered" evidence="2">
    <location>
        <begin position="227"/>
        <end position="263"/>
    </location>
</feature>
<feature type="non-terminal residue" evidence="3">
    <location>
        <position position="1"/>
    </location>
</feature>
<feature type="region of interest" description="Disordered" evidence="2">
    <location>
        <begin position="489"/>
        <end position="529"/>
    </location>
</feature>
<evidence type="ECO:0000313" key="3">
    <source>
        <dbReference type="EMBL" id="TEB18872.1"/>
    </source>
</evidence>
<dbReference type="InterPro" id="IPR029063">
    <property type="entry name" value="SAM-dependent_MTases_sf"/>
</dbReference>
<feature type="compositionally biased region" description="Basic and acidic residues" evidence="2">
    <location>
        <begin position="911"/>
        <end position="933"/>
    </location>
</feature>
<reference evidence="3 4" key="1">
    <citation type="journal article" date="2019" name="Nat. Ecol. Evol.">
        <title>Megaphylogeny resolves global patterns of mushroom evolution.</title>
        <authorList>
            <person name="Varga T."/>
            <person name="Krizsan K."/>
            <person name="Foldi C."/>
            <person name="Dima B."/>
            <person name="Sanchez-Garcia M."/>
            <person name="Sanchez-Ramirez S."/>
            <person name="Szollosi G.J."/>
            <person name="Szarkandi J.G."/>
            <person name="Papp V."/>
            <person name="Albert L."/>
            <person name="Andreopoulos W."/>
            <person name="Angelini C."/>
            <person name="Antonin V."/>
            <person name="Barry K.W."/>
            <person name="Bougher N.L."/>
            <person name="Buchanan P."/>
            <person name="Buyck B."/>
            <person name="Bense V."/>
            <person name="Catcheside P."/>
            <person name="Chovatia M."/>
            <person name="Cooper J."/>
            <person name="Damon W."/>
            <person name="Desjardin D."/>
            <person name="Finy P."/>
            <person name="Geml J."/>
            <person name="Haridas S."/>
            <person name="Hughes K."/>
            <person name="Justo A."/>
            <person name="Karasinski D."/>
            <person name="Kautmanova I."/>
            <person name="Kiss B."/>
            <person name="Kocsube S."/>
            <person name="Kotiranta H."/>
            <person name="LaButti K.M."/>
            <person name="Lechner B.E."/>
            <person name="Liimatainen K."/>
            <person name="Lipzen A."/>
            <person name="Lukacs Z."/>
            <person name="Mihaltcheva S."/>
            <person name="Morgado L.N."/>
            <person name="Niskanen T."/>
            <person name="Noordeloos M.E."/>
            <person name="Ohm R.A."/>
            <person name="Ortiz-Santana B."/>
            <person name="Ovrebo C."/>
            <person name="Racz N."/>
            <person name="Riley R."/>
            <person name="Savchenko A."/>
            <person name="Shiryaev A."/>
            <person name="Soop K."/>
            <person name="Spirin V."/>
            <person name="Szebenyi C."/>
            <person name="Tomsovsky M."/>
            <person name="Tulloss R.E."/>
            <person name="Uehling J."/>
            <person name="Grigoriev I.V."/>
            <person name="Vagvolgyi C."/>
            <person name="Papp T."/>
            <person name="Martin F.M."/>
            <person name="Miettinen O."/>
            <person name="Hibbett D.S."/>
            <person name="Nagy L.G."/>
        </authorList>
    </citation>
    <scope>NUCLEOTIDE SEQUENCE [LARGE SCALE GENOMIC DNA]</scope>
    <source>
        <strain evidence="3 4">FP101781</strain>
    </source>
</reference>
<evidence type="ECO:0000313" key="4">
    <source>
        <dbReference type="Proteomes" id="UP000298030"/>
    </source>
</evidence>